<accession>A0A6N6RIC4</accession>
<dbReference type="GO" id="GO:0009279">
    <property type="term" value="C:cell outer membrane"/>
    <property type="evidence" value="ECO:0007669"/>
    <property type="project" value="InterPro"/>
</dbReference>
<dbReference type="Pfam" id="PF03767">
    <property type="entry name" value="Acid_phosphat_B"/>
    <property type="match status" value="1"/>
</dbReference>
<feature type="chain" id="PRO_5027082615" evidence="2">
    <location>
        <begin position="31"/>
        <end position="294"/>
    </location>
</feature>
<organism evidence="3 4">
    <name type="scientific">Phaeocystidibacter luteus</name>
    <dbReference type="NCBI Taxonomy" id="911197"/>
    <lineage>
        <taxon>Bacteria</taxon>
        <taxon>Pseudomonadati</taxon>
        <taxon>Bacteroidota</taxon>
        <taxon>Flavobacteriia</taxon>
        <taxon>Flavobacteriales</taxon>
        <taxon>Phaeocystidibacteraceae</taxon>
        <taxon>Phaeocystidibacter</taxon>
    </lineage>
</organism>
<dbReference type="Gene3D" id="3.40.50.1000">
    <property type="entry name" value="HAD superfamily/HAD-like"/>
    <property type="match status" value="1"/>
</dbReference>
<dbReference type="SFLD" id="SFLDG01125">
    <property type="entry name" value="C1.1:_Acid_Phosphatase_Like"/>
    <property type="match status" value="1"/>
</dbReference>
<dbReference type="InterPro" id="IPR023214">
    <property type="entry name" value="HAD_sf"/>
</dbReference>
<dbReference type="AlphaFoldDB" id="A0A6N6RIC4"/>
<dbReference type="EMBL" id="WBVO01000002">
    <property type="protein sequence ID" value="KAB2814062.1"/>
    <property type="molecule type" value="Genomic_DNA"/>
</dbReference>
<protein>
    <submittedName>
        <fullName evidence="3">5'-nucleotidase, lipoprotein e(P4) family</fullName>
    </submittedName>
</protein>
<evidence type="ECO:0000313" key="4">
    <source>
        <dbReference type="Proteomes" id="UP000468650"/>
    </source>
</evidence>
<dbReference type="InterPro" id="IPR036412">
    <property type="entry name" value="HAD-like_sf"/>
</dbReference>
<reference evidence="3 4" key="1">
    <citation type="submission" date="2019-09" db="EMBL/GenBank/DDBJ databases">
        <title>Genomes of family Cryomorphaceae.</title>
        <authorList>
            <person name="Bowman J.P."/>
        </authorList>
    </citation>
    <scope>NUCLEOTIDE SEQUENCE [LARGE SCALE GENOMIC DNA]</scope>
    <source>
        <strain evidence="3 4">LMG 25704</strain>
    </source>
</reference>
<keyword evidence="1 2" id="KW-0732">Signal</keyword>
<sequence length="294" mass="33275">MKMIIHTDKTTMLKHLRFASIILASSVLIACGGEAGTQSSGDMPTNSVELSPTQVLANQSMDAVLWFNTSAEANYIYRQTYALAQMKLEENLESAEPGHPYAVVLDIDETVLDNSPYQVQLLKDGATFSNGSWTEWVRAEQAKALPGALGFTLFCESRGIEVFYISNRSNEFLKSTLNNLAKEGFPFTDEDHILLMDGPESDKTDRRMRVAGAYQILLYCGDNLRDYKEDFSARDRDFGKDYVQQMEADLQRNFILFPNPMYGEWTRFYVRDEPTAEMEAKRGAVDRILETMGE</sequence>
<keyword evidence="3" id="KW-0449">Lipoprotein</keyword>
<dbReference type="PANTHER" id="PTHR31284">
    <property type="entry name" value="ACID PHOSPHATASE-LIKE PROTEIN"/>
    <property type="match status" value="1"/>
</dbReference>
<evidence type="ECO:0000313" key="3">
    <source>
        <dbReference type="EMBL" id="KAB2814062.1"/>
    </source>
</evidence>
<proteinExistence type="predicted"/>
<dbReference type="InterPro" id="IPR006423">
    <property type="entry name" value="Lipo_e_P4"/>
</dbReference>
<dbReference type="SFLD" id="SFLDS00003">
    <property type="entry name" value="Haloacid_Dehalogenase"/>
    <property type="match status" value="1"/>
</dbReference>
<dbReference type="SUPFAM" id="SSF56784">
    <property type="entry name" value="HAD-like"/>
    <property type="match status" value="1"/>
</dbReference>
<dbReference type="PROSITE" id="PS51257">
    <property type="entry name" value="PROKAR_LIPOPROTEIN"/>
    <property type="match status" value="1"/>
</dbReference>
<dbReference type="OrthoDB" id="395856at2"/>
<dbReference type="PIRSF" id="PIRSF019271">
    <property type="entry name" value="Acid_Ptase_C"/>
    <property type="match status" value="1"/>
</dbReference>
<keyword evidence="4" id="KW-1185">Reference proteome</keyword>
<dbReference type="NCBIfam" id="TIGR01533">
    <property type="entry name" value="lipo_e_P4"/>
    <property type="match status" value="1"/>
</dbReference>
<dbReference type="PANTHER" id="PTHR31284:SF10">
    <property type="entry name" value="ACID PHOSPHATASE-LIKE PROTEIN"/>
    <property type="match status" value="1"/>
</dbReference>
<dbReference type="InterPro" id="IPR005519">
    <property type="entry name" value="Acid_phosphat_B-like"/>
</dbReference>
<comment type="caution">
    <text evidence="3">The sequence shown here is derived from an EMBL/GenBank/DDBJ whole genome shotgun (WGS) entry which is preliminary data.</text>
</comment>
<dbReference type="Proteomes" id="UP000468650">
    <property type="component" value="Unassembled WGS sequence"/>
</dbReference>
<gene>
    <name evidence="3" type="ORF">F8C67_05110</name>
</gene>
<name>A0A6N6RIC4_9FLAO</name>
<feature type="signal peptide" evidence="2">
    <location>
        <begin position="1"/>
        <end position="30"/>
    </location>
</feature>
<evidence type="ECO:0000256" key="2">
    <source>
        <dbReference type="SAM" id="SignalP"/>
    </source>
</evidence>
<evidence type="ECO:0000256" key="1">
    <source>
        <dbReference type="ARBA" id="ARBA00022729"/>
    </source>
</evidence>